<evidence type="ECO:0000313" key="13">
    <source>
        <dbReference type="EMBL" id="MCA9382959.1"/>
    </source>
</evidence>
<dbReference type="AlphaFoldDB" id="A0A955L4V8"/>
<dbReference type="SUPFAM" id="SSF88697">
    <property type="entry name" value="PUA domain-like"/>
    <property type="match status" value="1"/>
</dbReference>
<evidence type="ECO:0000259" key="12">
    <source>
        <dbReference type="Pfam" id="PF20260"/>
    </source>
</evidence>
<dbReference type="PANTHER" id="PTHR30027">
    <property type="entry name" value="RIBOSOMAL RNA SMALL SUBUNIT METHYLTRANSFERASE E"/>
    <property type="match status" value="1"/>
</dbReference>
<proteinExistence type="inferred from homology"/>
<comment type="function">
    <text evidence="8 10">Specifically methylates the N3 position of the uracil ring of uridine 1498 (m3U1498) in 16S rRNA. Acts on the fully assembled 30S ribosomal subunit.</text>
</comment>
<evidence type="ECO:0000256" key="9">
    <source>
        <dbReference type="ARBA" id="ARBA00047944"/>
    </source>
</evidence>
<dbReference type="SUPFAM" id="SSF75217">
    <property type="entry name" value="alpha/beta knot"/>
    <property type="match status" value="1"/>
</dbReference>
<evidence type="ECO:0000256" key="8">
    <source>
        <dbReference type="ARBA" id="ARBA00025699"/>
    </source>
</evidence>
<evidence type="ECO:0000256" key="4">
    <source>
        <dbReference type="ARBA" id="ARBA00022552"/>
    </source>
</evidence>
<dbReference type="Pfam" id="PF20260">
    <property type="entry name" value="PUA_4"/>
    <property type="match status" value="1"/>
</dbReference>
<evidence type="ECO:0000256" key="1">
    <source>
        <dbReference type="ARBA" id="ARBA00004496"/>
    </source>
</evidence>
<dbReference type="Pfam" id="PF04452">
    <property type="entry name" value="Methyltrans_RNA"/>
    <property type="match status" value="1"/>
</dbReference>
<keyword evidence="4 10" id="KW-0698">rRNA processing</keyword>
<dbReference type="CDD" id="cd18084">
    <property type="entry name" value="RsmE-like"/>
    <property type="match status" value="1"/>
</dbReference>
<dbReference type="GO" id="GO:0005737">
    <property type="term" value="C:cytoplasm"/>
    <property type="evidence" value="ECO:0007669"/>
    <property type="project" value="UniProtKB-SubCell"/>
</dbReference>
<dbReference type="EC" id="2.1.1.193" evidence="10"/>
<evidence type="ECO:0000256" key="10">
    <source>
        <dbReference type="PIRNR" id="PIRNR015601"/>
    </source>
</evidence>
<keyword evidence="7 10" id="KW-0949">S-adenosyl-L-methionine</keyword>
<dbReference type="InterPro" id="IPR029028">
    <property type="entry name" value="Alpha/beta_knot_MTases"/>
</dbReference>
<feature type="domain" description="Ribosomal RNA small subunit methyltransferase E PUA-like" evidence="12">
    <location>
        <begin position="19"/>
        <end position="65"/>
    </location>
</feature>
<keyword evidence="3 10" id="KW-0963">Cytoplasm</keyword>
<comment type="catalytic activity">
    <reaction evidence="9 10">
        <text>uridine(1498) in 16S rRNA + S-adenosyl-L-methionine = N(3)-methyluridine(1498) in 16S rRNA + S-adenosyl-L-homocysteine + H(+)</text>
        <dbReference type="Rhea" id="RHEA:42920"/>
        <dbReference type="Rhea" id="RHEA-COMP:10283"/>
        <dbReference type="Rhea" id="RHEA-COMP:10284"/>
        <dbReference type="ChEBI" id="CHEBI:15378"/>
        <dbReference type="ChEBI" id="CHEBI:57856"/>
        <dbReference type="ChEBI" id="CHEBI:59789"/>
        <dbReference type="ChEBI" id="CHEBI:65315"/>
        <dbReference type="ChEBI" id="CHEBI:74502"/>
        <dbReference type="EC" id="2.1.1.193"/>
    </reaction>
</comment>
<keyword evidence="5 10" id="KW-0489">Methyltransferase</keyword>
<evidence type="ECO:0000256" key="2">
    <source>
        <dbReference type="ARBA" id="ARBA00005528"/>
    </source>
</evidence>
<evidence type="ECO:0000256" key="6">
    <source>
        <dbReference type="ARBA" id="ARBA00022679"/>
    </source>
</evidence>
<dbReference type="InterPro" id="IPR046887">
    <property type="entry name" value="RsmE_PUA-like"/>
</dbReference>
<dbReference type="Proteomes" id="UP000783287">
    <property type="component" value="Unassembled WGS sequence"/>
</dbReference>
<evidence type="ECO:0000256" key="3">
    <source>
        <dbReference type="ARBA" id="ARBA00022490"/>
    </source>
</evidence>
<protein>
    <recommendedName>
        <fullName evidence="10">Ribosomal RNA small subunit methyltransferase E</fullName>
        <ecNumber evidence="10">2.1.1.193</ecNumber>
    </recommendedName>
</protein>
<evidence type="ECO:0000256" key="7">
    <source>
        <dbReference type="ARBA" id="ARBA00022691"/>
    </source>
</evidence>
<reference evidence="13" key="1">
    <citation type="submission" date="2020-04" db="EMBL/GenBank/DDBJ databases">
        <authorList>
            <person name="Zhang T."/>
        </authorList>
    </citation>
    <scope>NUCLEOTIDE SEQUENCE</scope>
    <source>
        <strain evidence="13">HKST-UBA14</strain>
    </source>
</reference>
<gene>
    <name evidence="13" type="ORF">KC909_01210</name>
</gene>
<feature type="domain" description="Ribosomal RNA small subunit methyltransferase E methyltransferase" evidence="11">
    <location>
        <begin position="75"/>
        <end position="237"/>
    </location>
</feature>
<dbReference type="InterPro" id="IPR015947">
    <property type="entry name" value="PUA-like_sf"/>
</dbReference>
<dbReference type="GO" id="GO:0070475">
    <property type="term" value="P:rRNA base methylation"/>
    <property type="evidence" value="ECO:0007669"/>
    <property type="project" value="TreeGrafter"/>
</dbReference>
<comment type="subcellular location">
    <subcellularLocation>
        <location evidence="1 10">Cytoplasm</location>
    </subcellularLocation>
</comment>
<evidence type="ECO:0000259" key="11">
    <source>
        <dbReference type="Pfam" id="PF04452"/>
    </source>
</evidence>
<dbReference type="NCBIfam" id="TIGR00046">
    <property type="entry name" value="RsmE family RNA methyltransferase"/>
    <property type="match status" value="1"/>
</dbReference>
<keyword evidence="6 10" id="KW-0808">Transferase</keyword>
<dbReference type="PANTHER" id="PTHR30027:SF3">
    <property type="entry name" value="16S RRNA (URACIL(1498)-N(3))-METHYLTRANSFERASE"/>
    <property type="match status" value="1"/>
</dbReference>
<comment type="similarity">
    <text evidence="2 10">Belongs to the RNA methyltransferase RsmE family.</text>
</comment>
<reference evidence="13" key="2">
    <citation type="journal article" date="2021" name="Microbiome">
        <title>Successional dynamics and alternative stable states in a saline activated sludge microbial community over 9 years.</title>
        <authorList>
            <person name="Wang Y."/>
            <person name="Ye J."/>
            <person name="Ju F."/>
            <person name="Liu L."/>
            <person name="Boyd J.A."/>
            <person name="Deng Y."/>
            <person name="Parks D.H."/>
            <person name="Jiang X."/>
            <person name="Yin X."/>
            <person name="Woodcroft B.J."/>
            <person name="Tyson G.W."/>
            <person name="Hugenholtz P."/>
            <person name="Polz M.F."/>
            <person name="Zhang T."/>
        </authorList>
    </citation>
    <scope>NUCLEOTIDE SEQUENCE</scope>
    <source>
        <strain evidence="13">HKST-UBA14</strain>
    </source>
</reference>
<dbReference type="GO" id="GO:0070042">
    <property type="term" value="F:rRNA (uridine-N3-)-methyltransferase activity"/>
    <property type="evidence" value="ECO:0007669"/>
    <property type="project" value="TreeGrafter"/>
</dbReference>
<dbReference type="InterPro" id="IPR029026">
    <property type="entry name" value="tRNA_m1G_MTases_N"/>
</dbReference>
<comment type="caution">
    <text evidence="13">The sequence shown here is derived from an EMBL/GenBank/DDBJ whole genome shotgun (WGS) entry which is preliminary data.</text>
</comment>
<sequence length="239" mass="27012">MHRFFIDPENISGEYFQILDTKVIKYMRSILRLNSGDQIALFDGSGFEYVAEINKITKTLVTGKISEEREIVEDWPKLMLAQALPKGNKLDDIVRMNTEIGVHEFRLFSSEYSVVKLADFRDKKLERLGRLITDASRQSERAHIPSLYAPVELSEIFQIEADMKLILHSRETTNTEDIKAIKDKLNIETSILVVIGPEGGFSEREVNLAIDNGFIAVNLKLPILRTETAGVAVSSILLS</sequence>
<evidence type="ECO:0000256" key="5">
    <source>
        <dbReference type="ARBA" id="ARBA00022603"/>
    </source>
</evidence>
<dbReference type="InterPro" id="IPR046886">
    <property type="entry name" value="RsmE_MTase_dom"/>
</dbReference>
<evidence type="ECO:0000313" key="14">
    <source>
        <dbReference type="Proteomes" id="UP000783287"/>
    </source>
</evidence>
<accession>A0A955L4V8</accession>
<dbReference type="PIRSF" id="PIRSF015601">
    <property type="entry name" value="MTase_slr0722"/>
    <property type="match status" value="1"/>
</dbReference>
<dbReference type="Gene3D" id="3.40.1280.10">
    <property type="match status" value="1"/>
</dbReference>
<name>A0A955L4V8_9BACT</name>
<dbReference type="EMBL" id="JAGQLK010000016">
    <property type="protein sequence ID" value="MCA9382959.1"/>
    <property type="molecule type" value="Genomic_DNA"/>
</dbReference>
<dbReference type="InterPro" id="IPR006700">
    <property type="entry name" value="RsmE"/>
</dbReference>
<organism evidence="13 14">
    <name type="scientific">Candidatus Dojkabacteria bacterium</name>
    <dbReference type="NCBI Taxonomy" id="2099670"/>
    <lineage>
        <taxon>Bacteria</taxon>
        <taxon>Candidatus Dojkabacteria</taxon>
    </lineage>
</organism>